<keyword evidence="1" id="KW-1133">Transmembrane helix</keyword>
<feature type="transmembrane region" description="Helical" evidence="1">
    <location>
        <begin position="84"/>
        <end position="117"/>
    </location>
</feature>
<dbReference type="STRING" id="398843.A3K89_20175"/>
<dbReference type="InterPro" id="IPR025327">
    <property type="entry name" value="DUF4233"/>
</dbReference>
<organism evidence="2 3">
    <name type="scientific">Rhodococcoides kyotonense</name>
    <dbReference type="NCBI Taxonomy" id="398843"/>
    <lineage>
        <taxon>Bacteria</taxon>
        <taxon>Bacillati</taxon>
        <taxon>Actinomycetota</taxon>
        <taxon>Actinomycetes</taxon>
        <taxon>Mycobacteriales</taxon>
        <taxon>Nocardiaceae</taxon>
        <taxon>Rhodococcoides</taxon>
    </lineage>
</organism>
<sequence length="135" mass="14578">MSDDGSTERSGFKPPANDPWKGFRGVCSGTLILEAIVVLLALPVVSTVGGGLTVFSTLYIVVLAILLILAPGVQGRPQAMQINLVLQALVLAGVFIHLSIGIVGLIFGAVWVYLIYLRRDITRRIERGMLYGQRD</sequence>
<gene>
    <name evidence="2" type="ORF">SAMN05421642_105239</name>
</gene>
<evidence type="ECO:0000313" key="3">
    <source>
        <dbReference type="Proteomes" id="UP000198327"/>
    </source>
</evidence>
<keyword evidence="1" id="KW-0812">Transmembrane</keyword>
<accession>A0A239HGN2</accession>
<dbReference type="AlphaFoldDB" id="A0A239HGN2"/>
<name>A0A239HGN2_9NOCA</name>
<dbReference type="OrthoDB" id="4773077at2"/>
<evidence type="ECO:0000256" key="1">
    <source>
        <dbReference type="SAM" id="Phobius"/>
    </source>
</evidence>
<dbReference type="RefSeq" id="WP_089245922.1">
    <property type="nucleotide sequence ID" value="NZ_FZOW01000005.1"/>
</dbReference>
<dbReference type="EMBL" id="FZOW01000005">
    <property type="protein sequence ID" value="SNS79993.1"/>
    <property type="molecule type" value="Genomic_DNA"/>
</dbReference>
<keyword evidence="1" id="KW-0472">Membrane</keyword>
<protein>
    <recommendedName>
        <fullName evidence="4">DUF4233 domain-containing protein</fullName>
    </recommendedName>
</protein>
<feature type="transmembrane region" description="Helical" evidence="1">
    <location>
        <begin position="52"/>
        <end position="72"/>
    </location>
</feature>
<dbReference type="Pfam" id="PF14017">
    <property type="entry name" value="DUF4233"/>
    <property type="match status" value="1"/>
</dbReference>
<dbReference type="Proteomes" id="UP000198327">
    <property type="component" value="Unassembled WGS sequence"/>
</dbReference>
<proteinExistence type="predicted"/>
<evidence type="ECO:0000313" key="2">
    <source>
        <dbReference type="EMBL" id="SNS79993.1"/>
    </source>
</evidence>
<keyword evidence="3" id="KW-1185">Reference proteome</keyword>
<evidence type="ECO:0008006" key="4">
    <source>
        <dbReference type="Google" id="ProtNLM"/>
    </source>
</evidence>
<feature type="transmembrane region" description="Helical" evidence="1">
    <location>
        <begin position="23"/>
        <end position="45"/>
    </location>
</feature>
<reference evidence="3" key="1">
    <citation type="submission" date="2017-06" db="EMBL/GenBank/DDBJ databases">
        <authorList>
            <person name="Varghese N."/>
            <person name="Submissions S."/>
        </authorList>
    </citation>
    <scope>NUCLEOTIDE SEQUENCE [LARGE SCALE GENOMIC DNA]</scope>
    <source>
        <strain evidence="3">JCM 23211</strain>
    </source>
</reference>